<dbReference type="InterPro" id="IPR012675">
    <property type="entry name" value="Beta-grasp_dom_sf"/>
</dbReference>
<accession>A0A552WVA1</accession>
<evidence type="ECO:0000256" key="6">
    <source>
        <dbReference type="ARBA" id="ARBA00060707"/>
    </source>
</evidence>
<gene>
    <name evidence="9" type="ORF">FJ693_04065</name>
</gene>
<name>A0A552WVA1_9MICO</name>
<dbReference type="Gene3D" id="3.10.20.30">
    <property type="match status" value="1"/>
</dbReference>
<keyword evidence="2" id="KW-0479">Metal-binding</keyword>
<sequence length="190" mass="19528">MSDEHTIELTVNGVARTLTVPPNLALLDALRDRCGLTGAKECCAVGECGACTVSVDGRIVNSCLMLAVEADGAEVTTVEGLSTNGELSPLQQAFLDRGAVQCGFCIPGMVMSAQAVLDRNPRPSTEEVREGLSGNLCRCAGYNRMFEAMLATEGPGEGEAIGHRAHAPATDAAAGAQEDAVAHGPAEVSA</sequence>
<dbReference type="InterPro" id="IPR036884">
    <property type="entry name" value="2Fe-2S-bd_dom_sf"/>
</dbReference>
<organism evidence="9 10">
    <name type="scientific">Georgenia yuyongxinii</name>
    <dbReference type="NCBI Taxonomy" id="2589797"/>
    <lineage>
        <taxon>Bacteria</taxon>
        <taxon>Bacillati</taxon>
        <taxon>Actinomycetota</taxon>
        <taxon>Actinomycetes</taxon>
        <taxon>Micrococcales</taxon>
        <taxon>Bogoriellaceae</taxon>
        <taxon>Georgenia</taxon>
    </lineage>
</organism>
<reference evidence="9 10" key="1">
    <citation type="submission" date="2019-07" db="EMBL/GenBank/DDBJ databases">
        <title>Georgenia wutianyii sp. nov. and Georgenia *** sp. nov. isolated from plateau pika (Ochotona curzoniae) in the Qinghai-Tibet plateau of China.</title>
        <authorList>
            <person name="Tian Z."/>
        </authorList>
    </citation>
    <scope>NUCLEOTIDE SEQUENCE [LARGE SCALE GENOMIC DNA]</scope>
    <source>
        <strain evidence="9 10">Z446</strain>
    </source>
</reference>
<dbReference type="RefSeq" id="WP_143417258.1">
    <property type="nucleotide sequence ID" value="NZ_VJXR01000007.1"/>
</dbReference>
<feature type="compositionally biased region" description="Low complexity" evidence="7">
    <location>
        <begin position="167"/>
        <end position="179"/>
    </location>
</feature>
<keyword evidence="4" id="KW-0408">Iron</keyword>
<keyword evidence="5" id="KW-0411">Iron-sulfur</keyword>
<dbReference type="InterPro" id="IPR006058">
    <property type="entry name" value="2Fe2S_fd_BS"/>
</dbReference>
<dbReference type="InterPro" id="IPR036010">
    <property type="entry name" value="2Fe-2S_ferredoxin-like_sf"/>
</dbReference>
<evidence type="ECO:0000256" key="5">
    <source>
        <dbReference type="ARBA" id="ARBA00023014"/>
    </source>
</evidence>
<dbReference type="GO" id="GO:0051537">
    <property type="term" value="F:2 iron, 2 sulfur cluster binding"/>
    <property type="evidence" value="ECO:0007669"/>
    <property type="project" value="UniProtKB-KW"/>
</dbReference>
<evidence type="ECO:0000256" key="7">
    <source>
        <dbReference type="SAM" id="MobiDB-lite"/>
    </source>
</evidence>
<evidence type="ECO:0000313" key="9">
    <source>
        <dbReference type="EMBL" id="TRW46677.1"/>
    </source>
</evidence>
<dbReference type="PANTHER" id="PTHR44379">
    <property type="entry name" value="OXIDOREDUCTASE WITH IRON-SULFUR SUBUNIT"/>
    <property type="match status" value="1"/>
</dbReference>
<evidence type="ECO:0000259" key="8">
    <source>
        <dbReference type="PROSITE" id="PS51085"/>
    </source>
</evidence>
<evidence type="ECO:0000256" key="1">
    <source>
        <dbReference type="ARBA" id="ARBA00022714"/>
    </source>
</evidence>
<evidence type="ECO:0000256" key="2">
    <source>
        <dbReference type="ARBA" id="ARBA00022723"/>
    </source>
</evidence>
<dbReference type="EMBL" id="VJXR01000007">
    <property type="protein sequence ID" value="TRW46677.1"/>
    <property type="molecule type" value="Genomic_DNA"/>
</dbReference>
<dbReference type="Proteomes" id="UP000318693">
    <property type="component" value="Unassembled WGS sequence"/>
</dbReference>
<evidence type="ECO:0000256" key="4">
    <source>
        <dbReference type="ARBA" id="ARBA00023004"/>
    </source>
</evidence>
<comment type="pathway">
    <text evidence="6">Alkaloid degradation; nicotine degradation.</text>
</comment>
<dbReference type="Gene3D" id="1.10.150.120">
    <property type="entry name" value="[2Fe-2S]-binding domain"/>
    <property type="match status" value="1"/>
</dbReference>
<dbReference type="FunFam" id="3.10.20.30:FF:000020">
    <property type="entry name" value="Xanthine dehydrogenase iron-sulfur subunit"/>
    <property type="match status" value="1"/>
</dbReference>
<dbReference type="AlphaFoldDB" id="A0A552WVA1"/>
<proteinExistence type="predicted"/>
<dbReference type="PROSITE" id="PS00197">
    <property type="entry name" value="2FE2S_FER_1"/>
    <property type="match status" value="1"/>
</dbReference>
<protein>
    <submittedName>
        <fullName evidence="9">(2Fe-2S)-binding protein</fullName>
    </submittedName>
</protein>
<keyword evidence="3" id="KW-0560">Oxidoreductase</keyword>
<feature type="domain" description="2Fe-2S ferredoxin-type" evidence="8">
    <location>
        <begin position="5"/>
        <end position="81"/>
    </location>
</feature>
<keyword evidence="1" id="KW-0001">2Fe-2S</keyword>
<dbReference type="InterPro" id="IPR002888">
    <property type="entry name" value="2Fe-2S-bd"/>
</dbReference>
<dbReference type="PANTHER" id="PTHR44379:SF8">
    <property type="entry name" value="XANTHINE DEHYDROGENASE IRON-SULFUR-BINDING SUBUNIT XDHC-RELATED"/>
    <property type="match status" value="1"/>
</dbReference>
<dbReference type="CDD" id="cd00207">
    <property type="entry name" value="fer2"/>
    <property type="match status" value="1"/>
</dbReference>
<dbReference type="Pfam" id="PF01799">
    <property type="entry name" value="Fer2_2"/>
    <property type="match status" value="1"/>
</dbReference>
<feature type="region of interest" description="Disordered" evidence="7">
    <location>
        <begin position="167"/>
        <end position="190"/>
    </location>
</feature>
<dbReference type="InterPro" id="IPR001041">
    <property type="entry name" value="2Fe-2S_ferredoxin-type"/>
</dbReference>
<dbReference type="SUPFAM" id="SSF54292">
    <property type="entry name" value="2Fe-2S ferredoxin-like"/>
    <property type="match status" value="1"/>
</dbReference>
<dbReference type="Pfam" id="PF00111">
    <property type="entry name" value="Fer2"/>
    <property type="match status" value="1"/>
</dbReference>
<evidence type="ECO:0000313" key="10">
    <source>
        <dbReference type="Proteomes" id="UP000318693"/>
    </source>
</evidence>
<evidence type="ECO:0000256" key="3">
    <source>
        <dbReference type="ARBA" id="ARBA00023002"/>
    </source>
</evidence>
<dbReference type="GO" id="GO:0046872">
    <property type="term" value="F:metal ion binding"/>
    <property type="evidence" value="ECO:0007669"/>
    <property type="project" value="UniProtKB-KW"/>
</dbReference>
<dbReference type="InterPro" id="IPR051452">
    <property type="entry name" value="Diverse_Oxidoreductases"/>
</dbReference>
<keyword evidence="10" id="KW-1185">Reference proteome</keyword>
<comment type="caution">
    <text evidence="9">The sequence shown here is derived from an EMBL/GenBank/DDBJ whole genome shotgun (WGS) entry which is preliminary data.</text>
</comment>
<dbReference type="PROSITE" id="PS51085">
    <property type="entry name" value="2FE2S_FER_2"/>
    <property type="match status" value="1"/>
</dbReference>
<dbReference type="GO" id="GO:0016491">
    <property type="term" value="F:oxidoreductase activity"/>
    <property type="evidence" value="ECO:0007669"/>
    <property type="project" value="UniProtKB-KW"/>
</dbReference>
<dbReference type="SUPFAM" id="SSF47741">
    <property type="entry name" value="CO dehydrogenase ISP C-domain like"/>
    <property type="match status" value="1"/>
</dbReference>